<gene>
    <name evidence="2" type="ORF">ACFQS3_10005</name>
</gene>
<evidence type="ECO:0000256" key="1">
    <source>
        <dbReference type="SAM" id="MobiDB-lite"/>
    </source>
</evidence>
<protein>
    <recommendedName>
        <fullName evidence="4">HNH endonuclease</fullName>
    </recommendedName>
</protein>
<feature type="compositionally biased region" description="Gly residues" evidence="1">
    <location>
        <begin position="153"/>
        <end position="175"/>
    </location>
</feature>
<accession>A0ABW2D5C4</accession>
<evidence type="ECO:0000313" key="2">
    <source>
        <dbReference type="EMBL" id="MFC6957525.1"/>
    </source>
</evidence>
<evidence type="ECO:0008006" key="4">
    <source>
        <dbReference type="Google" id="ProtNLM"/>
    </source>
</evidence>
<dbReference type="RefSeq" id="WP_382349252.1">
    <property type="nucleotide sequence ID" value="NZ_JBHMBP010000002.1"/>
</dbReference>
<feature type="region of interest" description="Disordered" evidence="1">
    <location>
        <begin position="131"/>
        <end position="175"/>
    </location>
</feature>
<sequence length="366" mass="37588">MVRFLDGHLDPFVECQIAHIRDAKQGNRYDPGMSDEDRRSFPNLILLCKAHHELVDKRCPEQYPAEVLTMWKHAVEQGLDAGALSSLEDRDLAEALAFGAVAIRASLLDLGGRGGNAPGAGGGGGGAIGRGAVGGSGGPGGDLHLDGRPGAAPGAGGGGVGAVGPNARGGEGGGGGEMFERLIRFDEEDVASLRCEIGDAGRGGPGRGEDGSDTVVELIRADGTVAETICAAGGKGGAPGTLGTPAEVVAAILCNAAELREGLFYSLGAGWTTFTAETIPFEFRAPLMLVVQLDDDRAGHVSIGLEDPEGGRRELASPSFELPVDTLVPRVNALLSLSATIEQPGVWTLTISGSNTINLPLEIRTR</sequence>
<keyword evidence="3" id="KW-1185">Reference proteome</keyword>
<name>A0ABW2D5C4_9ACTN</name>
<reference evidence="3" key="1">
    <citation type="journal article" date="2019" name="Int. J. Syst. Evol. Microbiol.">
        <title>The Global Catalogue of Microorganisms (GCM) 10K type strain sequencing project: providing services to taxonomists for standard genome sequencing and annotation.</title>
        <authorList>
            <consortium name="The Broad Institute Genomics Platform"/>
            <consortium name="The Broad Institute Genome Sequencing Center for Infectious Disease"/>
            <person name="Wu L."/>
            <person name="Ma J."/>
        </authorList>
    </citation>
    <scope>NUCLEOTIDE SEQUENCE [LARGE SCALE GENOMIC DNA]</scope>
    <source>
        <strain evidence="3">KACC 12634</strain>
    </source>
</reference>
<feature type="compositionally biased region" description="Gly residues" evidence="1">
    <location>
        <begin position="131"/>
        <end position="141"/>
    </location>
</feature>
<organism evidence="2 3">
    <name type="scientific">Glycomyces mayteni</name>
    <dbReference type="NCBI Taxonomy" id="543887"/>
    <lineage>
        <taxon>Bacteria</taxon>
        <taxon>Bacillati</taxon>
        <taxon>Actinomycetota</taxon>
        <taxon>Actinomycetes</taxon>
        <taxon>Glycomycetales</taxon>
        <taxon>Glycomycetaceae</taxon>
        <taxon>Glycomyces</taxon>
    </lineage>
</organism>
<proteinExistence type="predicted"/>
<evidence type="ECO:0000313" key="3">
    <source>
        <dbReference type="Proteomes" id="UP001596470"/>
    </source>
</evidence>
<dbReference type="Proteomes" id="UP001596470">
    <property type="component" value="Unassembled WGS sequence"/>
</dbReference>
<dbReference type="EMBL" id="JBHSYS010000002">
    <property type="protein sequence ID" value="MFC6957525.1"/>
    <property type="molecule type" value="Genomic_DNA"/>
</dbReference>
<comment type="caution">
    <text evidence="2">The sequence shown here is derived from an EMBL/GenBank/DDBJ whole genome shotgun (WGS) entry which is preliminary data.</text>
</comment>